<evidence type="ECO:0000313" key="2">
    <source>
        <dbReference type="EMBL" id="GGJ06909.1"/>
    </source>
</evidence>
<dbReference type="InterPro" id="IPR053802">
    <property type="entry name" value="DUF6950"/>
</dbReference>
<evidence type="ECO:0000259" key="1">
    <source>
        <dbReference type="Pfam" id="PF22262"/>
    </source>
</evidence>
<dbReference type="Proteomes" id="UP000661507">
    <property type="component" value="Unassembled WGS sequence"/>
</dbReference>
<protein>
    <recommendedName>
        <fullName evidence="1">DUF6950 domain-containing protein</fullName>
    </recommendedName>
</protein>
<dbReference type="AlphaFoldDB" id="A0A917NLK8"/>
<evidence type="ECO:0000313" key="3">
    <source>
        <dbReference type="Proteomes" id="UP000661507"/>
    </source>
</evidence>
<proteinExistence type="predicted"/>
<accession>A0A917NLK8</accession>
<dbReference type="EMBL" id="BMKW01000002">
    <property type="protein sequence ID" value="GGJ06909.1"/>
    <property type="molecule type" value="Genomic_DNA"/>
</dbReference>
<reference evidence="2" key="2">
    <citation type="submission" date="2020-09" db="EMBL/GenBank/DDBJ databases">
        <authorList>
            <person name="Sun Q."/>
            <person name="Zhou Y."/>
        </authorList>
    </citation>
    <scope>NUCLEOTIDE SEQUENCE</scope>
    <source>
        <strain evidence="2">CGMCC 1.3617</strain>
    </source>
</reference>
<feature type="domain" description="DUF6950" evidence="1">
    <location>
        <begin position="54"/>
        <end position="118"/>
    </location>
</feature>
<feature type="domain" description="DUF6950" evidence="1">
    <location>
        <begin position="5"/>
        <end position="48"/>
    </location>
</feature>
<reference evidence="2" key="1">
    <citation type="journal article" date="2014" name="Int. J. Syst. Evol. Microbiol.">
        <title>Complete genome sequence of Corynebacterium casei LMG S-19264T (=DSM 44701T), isolated from a smear-ripened cheese.</title>
        <authorList>
            <consortium name="US DOE Joint Genome Institute (JGI-PGF)"/>
            <person name="Walter F."/>
            <person name="Albersmeier A."/>
            <person name="Kalinowski J."/>
            <person name="Ruckert C."/>
        </authorList>
    </citation>
    <scope>NUCLEOTIDE SEQUENCE</scope>
    <source>
        <strain evidence="2">CGMCC 1.3617</strain>
    </source>
</reference>
<name>A0A917NLK8_9PROT</name>
<dbReference type="Pfam" id="PF22262">
    <property type="entry name" value="DUF6950"/>
    <property type="match status" value="2"/>
</dbReference>
<sequence>MVIARRPDWAARLAALLAAAETRPFDAHRWNCGRFALAAVMATTGRRPGWRSLTSLEATADSAGFPRIPPTFARAGDVVLAGDPPRLGVVVDGGRAAFVGPRGLIRISLTDCTTAWRID</sequence>
<organism evidence="2 3">
    <name type="scientific">Neoroseomonas lacus</name>
    <dbReference type="NCBI Taxonomy" id="287609"/>
    <lineage>
        <taxon>Bacteria</taxon>
        <taxon>Pseudomonadati</taxon>
        <taxon>Pseudomonadota</taxon>
        <taxon>Alphaproteobacteria</taxon>
        <taxon>Acetobacterales</taxon>
        <taxon>Acetobacteraceae</taxon>
        <taxon>Neoroseomonas</taxon>
    </lineage>
</organism>
<gene>
    <name evidence="2" type="ORF">GCM10011320_12290</name>
</gene>
<dbReference type="RefSeq" id="WP_188966014.1">
    <property type="nucleotide sequence ID" value="NZ_BMKW01000002.1"/>
</dbReference>
<comment type="caution">
    <text evidence="2">The sequence shown here is derived from an EMBL/GenBank/DDBJ whole genome shotgun (WGS) entry which is preliminary data.</text>
</comment>
<keyword evidence="3" id="KW-1185">Reference proteome</keyword>